<evidence type="ECO:0000256" key="1">
    <source>
        <dbReference type="SAM" id="SignalP"/>
    </source>
</evidence>
<dbReference type="Pfam" id="PF13370">
    <property type="entry name" value="Fer4_13"/>
    <property type="match status" value="1"/>
</dbReference>
<evidence type="ECO:0000313" key="3">
    <source>
        <dbReference type="Proteomes" id="UP000664859"/>
    </source>
</evidence>
<dbReference type="SUPFAM" id="SSF54862">
    <property type="entry name" value="4Fe-4S ferredoxins"/>
    <property type="match status" value="1"/>
</dbReference>
<dbReference type="AlphaFoldDB" id="A0A835Z392"/>
<gene>
    <name evidence="2" type="ORF">JKP88DRAFT_263335</name>
</gene>
<proteinExistence type="predicted"/>
<dbReference type="Gene3D" id="3.30.70.20">
    <property type="match status" value="1"/>
</dbReference>
<organism evidence="2 3">
    <name type="scientific">Tribonema minus</name>
    <dbReference type="NCBI Taxonomy" id="303371"/>
    <lineage>
        <taxon>Eukaryota</taxon>
        <taxon>Sar</taxon>
        <taxon>Stramenopiles</taxon>
        <taxon>Ochrophyta</taxon>
        <taxon>PX clade</taxon>
        <taxon>Xanthophyceae</taxon>
        <taxon>Tribonematales</taxon>
        <taxon>Tribonemataceae</taxon>
        <taxon>Tribonema</taxon>
    </lineage>
</organism>
<dbReference type="PANTHER" id="PTHR42773">
    <property type="entry name" value="METALLO-BETA-LACTAMASE-RELATED"/>
    <property type="match status" value="1"/>
</dbReference>
<comment type="caution">
    <text evidence="2">The sequence shown here is derived from an EMBL/GenBank/DDBJ whole genome shotgun (WGS) entry which is preliminary data.</text>
</comment>
<dbReference type="SUPFAM" id="SSF56281">
    <property type="entry name" value="Metallo-hydrolase/oxidoreductase"/>
    <property type="match status" value="1"/>
</dbReference>
<name>A0A835Z392_9STRA</name>
<dbReference type="OrthoDB" id="17458at2759"/>
<dbReference type="PANTHER" id="PTHR42773:SF1">
    <property type="entry name" value="METALLO-BETA-LACTAMASE FAMILY PROTEIN"/>
    <property type="match status" value="1"/>
</dbReference>
<reference evidence="2" key="1">
    <citation type="submission" date="2021-02" db="EMBL/GenBank/DDBJ databases">
        <title>First Annotated Genome of the Yellow-green Alga Tribonema minus.</title>
        <authorList>
            <person name="Mahan K.M."/>
        </authorList>
    </citation>
    <scope>NUCLEOTIDE SEQUENCE</scope>
    <source>
        <strain evidence="2">UTEX B ZZ1240</strain>
    </source>
</reference>
<dbReference type="Gene3D" id="3.60.15.10">
    <property type="entry name" value="Ribonuclease Z/Hydroxyacylglutathione hydrolase-like"/>
    <property type="match status" value="1"/>
</dbReference>
<protein>
    <submittedName>
        <fullName evidence="2">4Fe-4S single cluster domain-containing protein</fullName>
    </submittedName>
</protein>
<accession>A0A835Z392</accession>
<sequence>MVKPINTVILGCAALCASHLRQAAAWSHATSLRNSMLPRSRTALTMVAANKARRKENVEGNLFVDESCIDCDTCRWMAPGIYGRENSQSNVIKQPEGEQERREAYRAMVSCPTGSIRLEQPDALVKDARNDFPFPVEGLPGVYHLGFHSKDSYGGTAWLLAREGGAVIVDSPRYSKSLAQAIVATLGGEQPKYMFLTHKDDVADHAKWAQAFPDMQRIMHAADTGGRSSVGAGVIEMELSDATATRRMPPASSHIDTPPPCPLHPGDHLAFSAWRNRLDGFARVNRNGVDRQARTIAALGSDAAPPFTAILPGHARVARFADGPAQARAEVSAAAAAFAADARAEGMWR</sequence>
<dbReference type="EMBL" id="JAFCMP010000257">
    <property type="protein sequence ID" value="KAG5182284.1"/>
    <property type="molecule type" value="Genomic_DNA"/>
</dbReference>
<feature type="chain" id="PRO_5032744633" evidence="1">
    <location>
        <begin position="26"/>
        <end position="349"/>
    </location>
</feature>
<keyword evidence="3" id="KW-1185">Reference proteome</keyword>
<keyword evidence="1" id="KW-0732">Signal</keyword>
<dbReference type="Proteomes" id="UP000664859">
    <property type="component" value="Unassembled WGS sequence"/>
</dbReference>
<dbReference type="InterPro" id="IPR036866">
    <property type="entry name" value="RibonucZ/Hydroxyglut_hydro"/>
</dbReference>
<feature type="signal peptide" evidence="1">
    <location>
        <begin position="1"/>
        <end position="25"/>
    </location>
</feature>
<evidence type="ECO:0000313" key="2">
    <source>
        <dbReference type="EMBL" id="KAG5182284.1"/>
    </source>
</evidence>